<reference evidence="1" key="1">
    <citation type="journal article" date="2014" name="Front. Microbiol.">
        <title>High frequency of phylogenetically diverse reductive dehalogenase-homologous genes in deep subseafloor sedimentary metagenomes.</title>
        <authorList>
            <person name="Kawai M."/>
            <person name="Futagami T."/>
            <person name="Toyoda A."/>
            <person name="Takaki Y."/>
            <person name="Nishi S."/>
            <person name="Hori S."/>
            <person name="Arai W."/>
            <person name="Tsubouchi T."/>
            <person name="Morono Y."/>
            <person name="Uchiyama I."/>
            <person name="Ito T."/>
            <person name="Fujiyama A."/>
            <person name="Inagaki F."/>
            <person name="Takami H."/>
        </authorList>
    </citation>
    <scope>NUCLEOTIDE SEQUENCE</scope>
    <source>
        <strain evidence="1">Expedition CK06-06</strain>
    </source>
</reference>
<evidence type="ECO:0000313" key="1">
    <source>
        <dbReference type="EMBL" id="GAF96816.1"/>
    </source>
</evidence>
<dbReference type="AlphaFoldDB" id="X0UBV8"/>
<accession>X0UBV8</accession>
<organism evidence="1">
    <name type="scientific">marine sediment metagenome</name>
    <dbReference type="NCBI Taxonomy" id="412755"/>
    <lineage>
        <taxon>unclassified sequences</taxon>
        <taxon>metagenomes</taxon>
        <taxon>ecological metagenomes</taxon>
    </lineage>
</organism>
<dbReference type="PANTHER" id="PTHR46656">
    <property type="entry name" value="PUTATIVE-RELATED"/>
    <property type="match status" value="1"/>
</dbReference>
<comment type="caution">
    <text evidence="1">The sequence shown here is derived from an EMBL/GenBank/DDBJ whole genome shotgun (WGS) entry which is preliminary data.</text>
</comment>
<dbReference type="Gene3D" id="3.40.50.2000">
    <property type="entry name" value="Glycogen Phosphorylase B"/>
    <property type="match status" value="1"/>
</dbReference>
<gene>
    <name evidence="1" type="ORF">S01H1_28381</name>
</gene>
<feature type="non-terminal residue" evidence="1">
    <location>
        <position position="1"/>
    </location>
</feature>
<dbReference type="EMBL" id="BARS01017342">
    <property type="protein sequence ID" value="GAF96816.1"/>
    <property type="molecule type" value="Genomic_DNA"/>
</dbReference>
<proteinExistence type="predicted"/>
<name>X0UBV8_9ZZZZ</name>
<protein>
    <recommendedName>
        <fullName evidence="2">Glycosyl transferase family 1 domain-containing protein</fullName>
    </recommendedName>
</protein>
<evidence type="ECO:0008006" key="2">
    <source>
        <dbReference type="Google" id="ProtNLM"/>
    </source>
</evidence>
<sequence length="118" mass="12864">PLIECMSCGVPCIATNYSGPTEYLNENNHITLPNTKTTIASDGVFFNGTKGTWEVPSIMSLAETMKQAIDGKIDTAEIIRHGRETALEFSWENAAVKTIQALQTNELTEDLFAVRGAV</sequence>
<dbReference type="PANTHER" id="PTHR46656:SF3">
    <property type="entry name" value="PUTATIVE-RELATED"/>
    <property type="match status" value="1"/>
</dbReference>
<dbReference type="SUPFAM" id="SSF53756">
    <property type="entry name" value="UDP-Glycosyltransferase/glycogen phosphorylase"/>
    <property type="match status" value="1"/>
</dbReference>